<gene>
    <name evidence="2" type="ORF">CDOO_05760</name>
</gene>
<feature type="transmembrane region" description="Helical" evidence="1">
    <location>
        <begin position="53"/>
        <end position="70"/>
    </location>
</feature>
<dbReference type="AlphaFoldDB" id="A0A097IFC0"/>
<keyword evidence="1" id="KW-1133">Transmembrane helix</keyword>
<dbReference type="KEGG" id="cdo:CDOO_05760"/>
<sequence>MSILLTLHVVTAILLMGAVMYATSAFPNAAVRAANGDAGSEGIARATHRVSELYGYISLLVPLLGVTILFTHWSTYSDQYQFHAAILLAAVAWILLLGVIVPKQKKMVGALGLLAPGEEEPEDRGADTTKLKKQLSMFSGIFNLLWVITLVLMFV</sequence>
<proteinExistence type="predicted"/>
<reference evidence="2 3" key="1">
    <citation type="submission" date="2013-09" db="EMBL/GenBank/DDBJ databases">
        <title>Complete genome sequence of Corynebacterium doosanense CAU 212(T) (=DSM 45436(T)), isolated from activated sludge.</title>
        <authorList>
            <person name="Schaffert L."/>
            <person name="Albersmeier A."/>
            <person name="Kalinowski J."/>
            <person name="Ruckert C."/>
        </authorList>
    </citation>
    <scope>NUCLEOTIDE SEQUENCE [LARGE SCALE GENOMIC DNA]</scope>
    <source>
        <strain evidence="2 3">CAU 212</strain>
    </source>
</reference>
<feature type="transmembrane region" description="Helical" evidence="1">
    <location>
        <begin position="135"/>
        <end position="154"/>
    </location>
</feature>
<dbReference type="STRING" id="558173.CDOO_05760"/>
<evidence type="ECO:0000313" key="3">
    <source>
        <dbReference type="Proteomes" id="UP000029914"/>
    </source>
</evidence>
<organism evidence="2 3">
    <name type="scientific">Corynebacterium doosanense CAU 212 = DSM 45436</name>
    <dbReference type="NCBI Taxonomy" id="558173"/>
    <lineage>
        <taxon>Bacteria</taxon>
        <taxon>Bacillati</taxon>
        <taxon>Actinomycetota</taxon>
        <taxon>Actinomycetes</taxon>
        <taxon>Mycobacteriales</taxon>
        <taxon>Corynebacteriaceae</taxon>
        <taxon>Corynebacterium</taxon>
    </lineage>
</organism>
<accession>A0A097IFC0</accession>
<name>A0A097IFC0_9CORY</name>
<keyword evidence="1" id="KW-0812">Transmembrane</keyword>
<evidence type="ECO:0000256" key="1">
    <source>
        <dbReference type="SAM" id="Phobius"/>
    </source>
</evidence>
<dbReference type="OrthoDB" id="3429068at2"/>
<dbReference type="Proteomes" id="UP000029914">
    <property type="component" value="Chromosome"/>
</dbReference>
<keyword evidence="3" id="KW-1185">Reference proteome</keyword>
<dbReference type="RefSeq" id="WP_018022223.1">
    <property type="nucleotide sequence ID" value="NZ_AQUX01000006.1"/>
</dbReference>
<dbReference type="eggNOG" id="ENOG50314P5">
    <property type="taxonomic scope" value="Bacteria"/>
</dbReference>
<dbReference type="EMBL" id="CP006764">
    <property type="protein sequence ID" value="AIT60810.1"/>
    <property type="molecule type" value="Genomic_DNA"/>
</dbReference>
<protein>
    <submittedName>
        <fullName evidence="2">Membrane protein</fullName>
    </submittedName>
</protein>
<feature type="transmembrane region" description="Helical" evidence="1">
    <location>
        <begin position="82"/>
        <end position="101"/>
    </location>
</feature>
<keyword evidence="1" id="KW-0472">Membrane</keyword>
<dbReference type="HOGENOM" id="CLU_114045_0_0_11"/>
<evidence type="ECO:0000313" key="2">
    <source>
        <dbReference type="EMBL" id="AIT60810.1"/>
    </source>
</evidence>